<name>A0AAV2VUD1_9VIBR</name>
<feature type="transmembrane region" description="Helical" evidence="1">
    <location>
        <begin position="103"/>
        <end position="123"/>
    </location>
</feature>
<evidence type="ECO:0000259" key="2">
    <source>
        <dbReference type="Pfam" id="PF00884"/>
    </source>
</evidence>
<feature type="domain" description="Sulfatase N-terminal" evidence="2">
    <location>
        <begin position="275"/>
        <end position="550"/>
    </location>
</feature>
<evidence type="ECO:0000313" key="5">
    <source>
        <dbReference type="Proteomes" id="UP000018211"/>
    </source>
</evidence>
<feature type="transmembrane region" description="Helical" evidence="1">
    <location>
        <begin position="76"/>
        <end position="96"/>
    </location>
</feature>
<dbReference type="FunFam" id="3.40.720.10:FF:000076">
    <property type="entry name" value="Phosphoglycerol transferase MdoB-like protein, alkaline phosphatase superfamily"/>
    <property type="match status" value="1"/>
</dbReference>
<feature type="transmembrane region" description="Helical" evidence="1">
    <location>
        <begin position="35"/>
        <end position="56"/>
    </location>
</feature>
<dbReference type="InterPro" id="IPR024588">
    <property type="entry name" value="YejM_N"/>
</dbReference>
<dbReference type="InterPro" id="IPR000917">
    <property type="entry name" value="Sulfatase_N"/>
</dbReference>
<dbReference type="Pfam" id="PF11893">
    <property type="entry name" value="DUF3413"/>
    <property type="match status" value="1"/>
</dbReference>
<dbReference type="SUPFAM" id="SSF53649">
    <property type="entry name" value="Alkaline phosphatase-like"/>
    <property type="match status" value="1"/>
</dbReference>
<keyword evidence="1" id="KW-1133">Transmembrane helix</keyword>
<dbReference type="InterPro" id="IPR012159">
    <property type="entry name" value="YejM-like"/>
</dbReference>
<dbReference type="RefSeq" id="WP_022612623.1">
    <property type="nucleotide sequence ID" value="NZ_LK391965.1"/>
</dbReference>
<dbReference type="AlphaFoldDB" id="A0AAV2VUD1"/>
<dbReference type="PANTHER" id="PTHR43751">
    <property type="entry name" value="SULFATASE"/>
    <property type="match status" value="1"/>
</dbReference>
<evidence type="ECO:0000313" key="4">
    <source>
        <dbReference type="EMBL" id="CCO48003.1"/>
    </source>
</evidence>
<dbReference type="Pfam" id="PF00884">
    <property type="entry name" value="Sulfatase"/>
    <property type="match status" value="1"/>
</dbReference>
<dbReference type="PIRSF" id="PIRSF004950">
    <property type="entry name" value="Mmb_sulf_HI0842"/>
    <property type="match status" value="1"/>
</dbReference>
<reference evidence="4 5" key="1">
    <citation type="journal article" date="2013" name="ISME J.">
        <title>Comparative genomics of pathogenic lineages of Vibrio nigripulchritudo identifies virulence-associated traits.</title>
        <authorList>
            <person name="Goudenege D."/>
            <person name="Labreuche Y."/>
            <person name="Krin E."/>
            <person name="Ansquer D."/>
            <person name="Mangenot S."/>
            <person name="Calteau A."/>
            <person name="Medigue C."/>
            <person name="Mazel D."/>
            <person name="Polz M.F."/>
            <person name="Le Roux F."/>
        </authorList>
    </citation>
    <scope>NUCLEOTIDE SEQUENCE [LARGE SCALE GENOMIC DNA]</scope>
    <source>
        <strain evidence="4 5">SOn1</strain>
    </source>
</reference>
<keyword evidence="4" id="KW-0378">Hydrolase</keyword>
<keyword evidence="1" id="KW-0472">Membrane</keyword>
<sequence length="635" mass="72569">MYFRSFVKCPTLSGYPLDFMFFSALREKLCFNSRWIFCLLLLNTVLLCLIALPYVSWMDIPEGSWLSYPYIFSTQVGLFGLMAVLCAIPSLLLLWLPTRLFRFIAVLPFIVTAVMVAIDTQVYNQYRFHLNGFVFELLIEGGDQIIDVSWFTLLVGGVVVFGLINAIIMTIVLANRWVKTKKRYFLLGISVWFSCLLFSQLTHAWKYANFDQVIPSYSHHWPLYLPLTANDWLEDNGWVEQQAGRDAHTKISHQKVTNLNYPLKPIAVEAGSETPNMVVIVLDAWRFDDANEQVTPNIETFGKQSLVFKEHLSGGNSTQMGIFSLFYGIPSTYWDAVRSSQQQPVLMETLHSLNYQMSIHGSAPLHSPPFDRTVFAGIQDLTVTTPGDTPAERDRKITDDFLEFLDSKDDTKPYFGFLFYDAAHGTSFPNDMKTPFEPYWDRVDHVKLNNDFDPTEYRNRYRNSLFYIDKLIGEVLGKLEQTGELDNTIVVITSDHGEEFNDYKKNYWGHGSNYAPAQVHVPLYLYHPGKAADIIYARTSHLDIPPTLMKEPLGVSNDISDYSVGVDLFNNNREENWVIVGSYMDYGIVGGNEIIVNRPGGYTEVTDLSLNKKEKRTMPNSELTKLLVQMSTYAK</sequence>
<dbReference type="Gene3D" id="3.40.720.10">
    <property type="entry name" value="Alkaline Phosphatase, subunit A"/>
    <property type="match status" value="1"/>
</dbReference>
<feature type="transmembrane region" description="Helical" evidence="1">
    <location>
        <begin position="150"/>
        <end position="172"/>
    </location>
</feature>
<dbReference type="Proteomes" id="UP000018211">
    <property type="component" value="Unassembled WGS sequence"/>
</dbReference>
<proteinExistence type="predicted"/>
<keyword evidence="1" id="KW-0812">Transmembrane</keyword>
<gene>
    <name evidence="4" type="ORF">VIBNISOn1_420028</name>
</gene>
<dbReference type="GO" id="GO:0016787">
    <property type="term" value="F:hydrolase activity"/>
    <property type="evidence" value="ECO:0007669"/>
    <property type="project" value="UniProtKB-KW"/>
</dbReference>
<dbReference type="EMBL" id="CAOF01000134">
    <property type="protein sequence ID" value="CCO48003.1"/>
    <property type="molecule type" value="Genomic_DNA"/>
</dbReference>
<feature type="transmembrane region" description="Helical" evidence="1">
    <location>
        <begin position="184"/>
        <end position="205"/>
    </location>
</feature>
<dbReference type="PANTHER" id="PTHR43751:SF3">
    <property type="entry name" value="SULFATASE N-TERMINAL DOMAIN-CONTAINING PROTEIN"/>
    <property type="match status" value="1"/>
</dbReference>
<dbReference type="InterPro" id="IPR017850">
    <property type="entry name" value="Alkaline_phosphatase_core_sf"/>
</dbReference>
<dbReference type="InterPro" id="IPR052701">
    <property type="entry name" value="GAG_Ulvan_Degrading_Sulfatases"/>
</dbReference>
<accession>A0AAV2VUD1</accession>
<dbReference type="CDD" id="cd16148">
    <property type="entry name" value="sulfatase_like"/>
    <property type="match status" value="1"/>
</dbReference>
<protein>
    <submittedName>
        <fullName evidence="4">Hydrolase</fullName>
    </submittedName>
</protein>
<organism evidence="4 5">
    <name type="scientific">Vibrio nigripulchritudo SOn1</name>
    <dbReference type="NCBI Taxonomy" id="1238450"/>
    <lineage>
        <taxon>Bacteria</taxon>
        <taxon>Pseudomonadati</taxon>
        <taxon>Pseudomonadota</taxon>
        <taxon>Gammaproteobacteria</taxon>
        <taxon>Vibrionales</taxon>
        <taxon>Vibrionaceae</taxon>
        <taxon>Vibrio</taxon>
    </lineage>
</organism>
<feature type="domain" description="Inner membrane protein YejM N-terminal" evidence="3">
    <location>
        <begin position="26"/>
        <end position="267"/>
    </location>
</feature>
<comment type="caution">
    <text evidence="4">The sequence shown here is derived from an EMBL/GenBank/DDBJ whole genome shotgun (WGS) entry which is preliminary data.</text>
</comment>
<evidence type="ECO:0000256" key="1">
    <source>
        <dbReference type="SAM" id="Phobius"/>
    </source>
</evidence>
<evidence type="ECO:0000259" key="3">
    <source>
        <dbReference type="Pfam" id="PF11893"/>
    </source>
</evidence>